<dbReference type="Pfam" id="PF02269">
    <property type="entry name" value="TFIID-18kDa"/>
    <property type="match status" value="1"/>
</dbReference>
<dbReference type="SUPFAM" id="SSF47113">
    <property type="entry name" value="Histone-fold"/>
    <property type="match status" value="1"/>
</dbReference>
<dbReference type="GO" id="GO:0006366">
    <property type="term" value="P:transcription by RNA polymerase II"/>
    <property type="evidence" value="ECO:0007669"/>
    <property type="project" value="InterPro"/>
</dbReference>
<keyword evidence="3" id="KW-0804">Transcription</keyword>
<protein>
    <recommendedName>
        <fullName evidence="8">Transcription initiation protein SPT3 homolog</fullName>
    </recommendedName>
</protein>
<keyword evidence="7" id="KW-1185">Reference proteome</keyword>
<dbReference type="EMBL" id="JAQQBS010001422">
    <property type="protein sequence ID" value="KAK0165122.1"/>
    <property type="molecule type" value="Genomic_DNA"/>
</dbReference>
<keyword evidence="4" id="KW-0539">Nucleus</keyword>
<dbReference type="PANTHER" id="PTHR11380">
    <property type="entry name" value="TRANSCRIPTION INITIATION FACTOR TFIID/SUPT3-RELATED"/>
    <property type="match status" value="1"/>
</dbReference>
<dbReference type="InterPro" id="IPR009072">
    <property type="entry name" value="Histone-fold"/>
</dbReference>
<organism evidence="6 7">
    <name type="scientific">Microctonus aethiopoides</name>
    <dbReference type="NCBI Taxonomy" id="144406"/>
    <lineage>
        <taxon>Eukaryota</taxon>
        <taxon>Metazoa</taxon>
        <taxon>Ecdysozoa</taxon>
        <taxon>Arthropoda</taxon>
        <taxon>Hexapoda</taxon>
        <taxon>Insecta</taxon>
        <taxon>Pterygota</taxon>
        <taxon>Neoptera</taxon>
        <taxon>Endopterygota</taxon>
        <taxon>Hymenoptera</taxon>
        <taxon>Apocrita</taxon>
        <taxon>Ichneumonoidea</taxon>
        <taxon>Braconidae</taxon>
        <taxon>Euphorinae</taxon>
        <taxon>Microctonus</taxon>
    </lineage>
</organism>
<dbReference type="PANTHER" id="PTHR11380:SF16">
    <property type="entry name" value="TRANSCRIPTION INITIATION PROTEIN SPT3 HOMOLOG"/>
    <property type="match status" value="1"/>
</dbReference>
<evidence type="ECO:0000256" key="2">
    <source>
        <dbReference type="ARBA" id="ARBA00023015"/>
    </source>
</evidence>
<evidence type="ECO:0000256" key="3">
    <source>
        <dbReference type="ARBA" id="ARBA00023163"/>
    </source>
</evidence>
<dbReference type="CDD" id="cd07978">
    <property type="entry name" value="HFD_TAF13"/>
    <property type="match status" value="1"/>
</dbReference>
<evidence type="ECO:0000256" key="5">
    <source>
        <dbReference type="ARBA" id="ARBA00061274"/>
    </source>
</evidence>
<reference evidence="6" key="1">
    <citation type="journal article" date="2023" name="bioRxiv">
        <title>Scaffold-level genome assemblies of two parasitoid biocontrol wasps reveal the parthenogenesis mechanism and an associated novel virus.</title>
        <authorList>
            <person name="Inwood S."/>
            <person name="Skelly J."/>
            <person name="Guhlin J."/>
            <person name="Harrop T."/>
            <person name="Goldson S."/>
            <person name="Dearden P."/>
        </authorList>
    </citation>
    <scope>NUCLEOTIDE SEQUENCE</scope>
    <source>
        <strain evidence="6">Irish</strain>
        <tissue evidence="6">Whole body</tissue>
    </source>
</reference>
<comment type="similarity">
    <text evidence="5">Belongs to the SPT3 family.</text>
</comment>
<comment type="subcellular location">
    <subcellularLocation>
        <location evidence="1">Nucleus</location>
    </subcellularLocation>
</comment>
<dbReference type="GO" id="GO:0005634">
    <property type="term" value="C:nucleus"/>
    <property type="evidence" value="ECO:0007669"/>
    <property type="project" value="UniProtKB-SubCell"/>
</dbReference>
<dbReference type="GO" id="GO:0003713">
    <property type="term" value="F:transcription coactivator activity"/>
    <property type="evidence" value="ECO:0007669"/>
    <property type="project" value="TreeGrafter"/>
</dbReference>
<comment type="caution">
    <text evidence="6">The sequence shown here is derived from an EMBL/GenBank/DDBJ whole genome shotgun (WGS) entry which is preliminary data.</text>
</comment>
<dbReference type="Proteomes" id="UP001168990">
    <property type="component" value="Unassembled WGS sequence"/>
</dbReference>
<reference evidence="6" key="2">
    <citation type="submission" date="2023-03" db="EMBL/GenBank/DDBJ databases">
        <authorList>
            <person name="Inwood S.N."/>
            <person name="Skelly J.G."/>
            <person name="Guhlin J."/>
            <person name="Harrop T.W.R."/>
            <person name="Goldson S.G."/>
            <person name="Dearden P.K."/>
        </authorList>
    </citation>
    <scope>NUCLEOTIDE SEQUENCE</scope>
    <source>
        <strain evidence="6">Irish</strain>
        <tissue evidence="6">Whole body</tissue>
    </source>
</reference>
<evidence type="ECO:0000313" key="6">
    <source>
        <dbReference type="EMBL" id="KAK0165122.1"/>
    </source>
</evidence>
<sequence>MAESLLKSTDFNEQKPSPHNYICEIRRMMYGFGDCAEPMIESARLINDVVHREMKSLVYAACEIADERDSNIIDDCDILFLLRRDKIKLQRLVKYLELKAFKGSITKSLEADIPESGLNTEGNDSKKKNYQKFIKLIDNIGELSDTRNRIDYVKHNRDVRAELASRKMDTLHYMEYAKARAATFVNKCHGVKFENWISIDDVKISKNALTILGFLAYETVAQIMDFAFLVRQDQNKIHGDSLDRLRLSYCNPTTYKPYQHGKGSVMKAITPTEIHEALRRYSSPQLDATGPFRRGSMNNRHRKFIAI</sequence>
<dbReference type="GO" id="GO:0046982">
    <property type="term" value="F:protein heterodimerization activity"/>
    <property type="evidence" value="ECO:0007669"/>
    <property type="project" value="InterPro"/>
</dbReference>
<accession>A0AA39F8X9</accession>
<evidence type="ECO:0008006" key="8">
    <source>
        <dbReference type="Google" id="ProtNLM"/>
    </source>
</evidence>
<dbReference type="Gene3D" id="1.10.20.10">
    <property type="entry name" value="Histone, subunit A"/>
    <property type="match status" value="1"/>
</dbReference>
<proteinExistence type="inferred from homology"/>
<dbReference type="AlphaFoldDB" id="A0AA39F8X9"/>
<evidence type="ECO:0000256" key="1">
    <source>
        <dbReference type="ARBA" id="ARBA00004123"/>
    </source>
</evidence>
<name>A0AA39F8X9_9HYME</name>
<evidence type="ECO:0000256" key="4">
    <source>
        <dbReference type="ARBA" id="ARBA00023242"/>
    </source>
</evidence>
<gene>
    <name evidence="6" type="ORF">PV328_003672</name>
</gene>
<dbReference type="InterPro" id="IPR003195">
    <property type="entry name" value="TFIID_TAF13"/>
</dbReference>
<keyword evidence="2" id="KW-0805">Transcription regulation</keyword>
<evidence type="ECO:0000313" key="7">
    <source>
        <dbReference type="Proteomes" id="UP001168990"/>
    </source>
</evidence>